<dbReference type="RefSeq" id="WP_210420431.1">
    <property type="nucleotide sequence ID" value="NZ_CP042997.1"/>
</dbReference>
<dbReference type="Pfam" id="PF22560">
    <property type="entry name" value="GMT-wHTH"/>
    <property type="match status" value="1"/>
</dbReference>
<dbReference type="KEGG" id="agv:OJF2_12290"/>
<dbReference type="InterPro" id="IPR031009">
    <property type="entry name" value="Tcm_partner"/>
</dbReference>
<feature type="domain" description="GMT-like wHTH" evidence="1">
    <location>
        <begin position="279"/>
        <end position="352"/>
    </location>
</feature>
<protein>
    <recommendedName>
        <fullName evidence="1">GMT-like wHTH domain-containing protein</fullName>
    </recommendedName>
</protein>
<reference evidence="2 3" key="1">
    <citation type="submission" date="2019-08" db="EMBL/GenBank/DDBJ databases">
        <title>Deep-cultivation of Planctomycetes and their phenomic and genomic characterization uncovers novel biology.</title>
        <authorList>
            <person name="Wiegand S."/>
            <person name="Jogler M."/>
            <person name="Boedeker C."/>
            <person name="Pinto D."/>
            <person name="Vollmers J."/>
            <person name="Rivas-Marin E."/>
            <person name="Kohn T."/>
            <person name="Peeters S.H."/>
            <person name="Heuer A."/>
            <person name="Rast P."/>
            <person name="Oberbeckmann S."/>
            <person name="Bunk B."/>
            <person name="Jeske O."/>
            <person name="Meyerdierks A."/>
            <person name="Storesund J.E."/>
            <person name="Kallscheuer N."/>
            <person name="Luecker S."/>
            <person name="Lage O.M."/>
            <person name="Pohl T."/>
            <person name="Merkel B.J."/>
            <person name="Hornburger P."/>
            <person name="Mueller R.-W."/>
            <person name="Bruemmer F."/>
            <person name="Labrenz M."/>
            <person name="Spormann A.M."/>
            <person name="Op den Camp H."/>
            <person name="Overmann J."/>
            <person name="Amann R."/>
            <person name="Jetten M.S.M."/>
            <person name="Mascher T."/>
            <person name="Medema M.H."/>
            <person name="Devos D.P."/>
            <person name="Kaster A.-K."/>
            <person name="Ovreas L."/>
            <person name="Rohde M."/>
            <person name="Galperin M.Y."/>
            <person name="Jogler C."/>
        </authorList>
    </citation>
    <scope>NUCLEOTIDE SEQUENCE [LARGE SCALE GENOMIC DNA]</scope>
    <source>
        <strain evidence="2 3">OJF2</strain>
    </source>
</reference>
<gene>
    <name evidence="2" type="ORF">OJF2_12290</name>
</gene>
<dbReference type="InterPro" id="IPR054339">
    <property type="entry name" value="GMT_wHTH"/>
</dbReference>
<evidence type="ECO:0000313" key="2">
    <source>
        <dbReference type="EMBL" id="QEH32750.1"/>
    </source>
</evidence>
<dbReference type="AlphaFoldDB" id="A0A5B9VYQ3"/>
<sequence>MAEHFFEEQKEQSQVKTAIVSKYFWAWAKVITSVLARNRGDMRIAYVDLFAGPGRYEDGAKSTPLLILEQAIAEPAFRDNLVAWFNDKDAANTSTLLKEIKQLPGIDTMERQPKVYTNEVGTEIVKMFEQLDLVPTLFFVDPWGYKGLSLRLINSVLKDWACECIFFFNYTRINMGLPNERVDAHMDALFGAERAAALRQKIKSLSPDDRELAITEEICEALVEMGGKYVLPFRFKNEKGTRTKHQLIFVSKHPLGYKIMKDVMAKESSSHEQGVPTFEYNPATTDQPLLFEFARPLDDLEGMLLDEFAGRTMTMAEICEEHHYGRRYIAKNYKDVLTKMEQAGKITGDPPHTKRRKIKGEVTCADATKFTFPPKQAVT</sequence>
<keyword evidence="3" id="KW-1185">Reference proteome</keyword>
<dbReference type="EMBL" id="CP042997">
    <property type="protein sequence ID" value="QEH32750.1"/>
    <property type="molecule type" value="Genomic_DNA"/>
</dbReference>
<proteinExistence type="predicted"/>
<evidence type="ECO:0000259" key="1">
    <source>
        <dbReference type="Pfam" id="PF22560"/>
    </source>
</evidence>
<dbReference type="NCBIfam" id="TIGR04474">
    <property type="entry name" value="tcm_partner"/>
    <property type="match status" value="1"/>
</dbReference>
<dbReference type="Proteomes" id="UP000324233">
    <property type="component" value="Chromosome"/>
</dbReference>
<evidence type="ECO:0000313" key="3">
    <source>
        <dbReference type="Proteomes" id="UP000324233"/>
    </source>
</evidence>
<name>A0A5B9VYQ3_9BACT</name>
<organism evidence="2 3">
    <name type="scientific">Aquisphaera giovannonii</name>
    <dbReference type="NCBI Taxonomy" id="406548"/>
    <lineage>
        <taxon>Bacteria</taxon>
        <taxon>Pseudomonadati</taxon>
        <taxon>Planctomycetota</taxon>
        <taxon>Planctomycetia</taxon>
        <taxon>Isosphaerales</taxon>
        <taxon>Isosphaeraceae</taxon>
        <taxon>Aquisphaera</taxon>
    </lineage>
</organism>
<accession>A0A5B9VYQ3</accession>